<sequence>MSEKKKVIYVKDLVIKADNVTIEPPKHQPRPRPIDPFFGPRREEFLAEEVVEDKHEKKEEVEADEEVETVEDDYKKEDDQRDDDHRRPFSWI</sequence>
<name>A0ABT7LEI5_9BACI</name>
<protein>
    <recommendedName>
        <fullName evidence="4">Spore coat protein</fullName>
    </recommendedName>
</protein>
<organism evidence="2 3">
    <name type="scientific">Aquibacillus rhizosphaerae</name>
    <dbReference type="NCBI Taxonomy" id="3051431"/>
    <lineage>
        <taxon>Bacteria</taxon>
        <taxon>Bacillati</taxon>
        <taxon>Bacillota</taxon>
        <taxon>Bacilli</taxon>
        <taxon>Bacillales</taxon>
        <taxon>Bacillaceae</taxon>
        <taxon>Aquibacillus</taxon>
    </lineage>
</organism>
<dbReference type="RefSeq" id="WP_285934237.1">
    <property type="nucleotide sequence ID" value="NZ_JASTZU010000063.1"/>
</dbReference>
<feature type="region of interest" description="Disordered" evidence="1">
    <location>
        <begin position="49"/>
        <end position="92"/>
    </location>
</feature>
<dbReference type="Proteomes" id="UP001235343">
    <property type="component" value="Unassembled WGS sequence"/>
</dbReference>
<comment type="caution">
    <text evidence="2">The sequence shown here is derived from an EMBL/GenBank/DDBJ whole genome shotgun (WGS) entry which is preliminary data.</text>
</comment>
<evidence type="ECO:0008006" key="4">
    <source>
        <dbReference type="Google" id="ProtNLM"/>
    </source>
</evidence>
<feature type="compositionally biased region" description="Basic and acidic residues" evidence="1">
    <location>
        <begin position="72"/>
        <end position="92"/>
    </location>
</feature>
<gene>
    <name evidence="2" type="ORF">QQS35_21135</name>
</gene>
<keyword evidence="3" id="KW-1185">Reference proteome</keyword>
<evidence type="ECO:0000313" key="3">
    <source>
        <dbReference type="Proteomes" id="UP001235343"/>
    </source>
</evidence>
<evidence type="ECO:0000313" key="2">
    <source>
        <dbReference type="EMBL" id="MDL4842946.1"/>
    </source>
</evidence>
<feature type="compositionally biased region" description="Acidic residues" evidence="1">
    <location>
        <begin position="61"/>
        <end position="71"/>
    </location>
</feature>
<accession>A0ABT7LEI5</accession>
<evidence type="ECO:0000256" key="1">
    <source>
        <dbReference type="SAM" id="MobiDB-lite"/>
    </source>
</evidence>
<dbReference type="EMBL" id="JASTZU010000063">
    <property type="protein sequence ID" value="MDL4842946.1"/>
    <property type="molecule type" value="Genomic_DNA"/>
</dbReference>
<proteinExistence type="predicted"/>
<reference evidence="2 3" key="1">
    <citation type="submission" date="2023-06" db="EMBL/GenBank/DDBJ databases">
        <title>Aquibacillus rhizosphaerae LR5S19.</title>
        <authorList>
            <person name="Sun J.-Q."/>
        </authorList>
    </citation>
    <scope>NUCLEOTIDE SEQUENCE [LARGE SCALE GENOMIC DNA]</scope>
    <source>
        <strain evidence="2 3">LR5S19</strain>
    </source>
</reference>